<dbReference type="InterPro" id="IPR050504">
    <property type="entry name" value="IgSF_BTN/MOG"/>
</dbReference>
<evidence type="ECO:0000256" key="3">
    <source>
        <dbReference type="ARBA" id="ARBA00022729"/>
    </source>
</evidence>
<dbReference type="InterPro" id="IPR053896">
    <property type="entry name" value="BTN3A2-like_Ig-C"/>
</dbReference>
<protein>
    <submittedName>
        <fullName evidence="11">Selection and upkeep of intraepithelial T-cells protein 1</fullName>
    </submittedName>
</protein>
<proteinExistence type="inferred from homology"/>
<dbReference type="PROSITE" id="PS50835">
    <property type="entry name" value="IG_LIKE"/>
    <property type="match status" value="1"/>
</dbReference>
<evidence type="ECO:0000256" key="8">
    <source>
        <dbReference type="ARBA" id="ARBA00023319"/>
    </source>
</evidence>
<sequence length="155" mass="17788">SAEHKEVRWFRERYTQPVRLYSNGKDLNGEIVSKYVEQTELLKEAIGEGNVALRILNVSAADDGQYHCFCRDATSLEMQILVYPSNIKGVLPQMEWRDSKGKIIPPTSKSHSQDTEKMFNMKMSLLLNHRSHKTITCYLQNPITGEEERTSIVLS</sequence>
<keyword evidence="12" id="KW-1185">Reference proteome</keyword>
<dbReference type="PANTHER" id="PTHR24100:SF102">
    <property type="entry name" value="SELECTION AND UPKEEP OF INTRAEPITHELIAL T-CELLS PROTEIN 2-RELATED"/>
    <property type="match status" value="1"/>
</dbReference>
<evidence type="ECO:0000256" key="2">
    <source>
        <dbReference type="ARBA" id="ARBA00022692"/>
    </source>
</evidence>
<dbReference type="EMBL" id="JAGFMF010012261">
    <property type="protein sequence ID" value="KAG8505427.1"/>
    <property type="molecule type" value="Genomic_DNA"/>
</dbReference>
<dbReference type="GO" id="GO:0050863">
    <property type="term" value="P:regulation of T cell activation"/>
    <property type="evidence" value="ECO:0007669"/>
    <property type="project" value="UniProtKB-ARBA"/>
</dbReference>
<evidence type="ECO:0000256" key="1">
    <source>
        <dbReference type="ARBA" id="ARBA00004370"/>
    </source>
</evidence>
<comment type="similarity">
    <text evidence="9">Belongs to the SKINT family.</text>
</comment>
<organism evidence="11 12">
    <name type="scientific">Galemys pyrenaicus</name>
    <name type="common">Iberian desman</name>
    <name type="synonym">Pyrenean desman</name>
    <dbReference type="NCBI Taxonomy" id="202257"/>
    <lineage>
        <taxon>Eukaryota</taxon>
        <taxon>Metazoa</taxon>
        <taxon>Chordata</taxon>
        <taxon>Craniata</taxon>
        <taxon>Vertebrata</taxon>
        <taxon>Euteleostomi</taxon>
        <taxon>Mammalia</taxon>
        <taxon>Eutheria</taxon>
        <taxon>Laurasiatheria</taxon>
        <taxon>Eulipotyphla</taxon>
        <taxon>Talpidae</taxon>
        <taxon>Galemys</taxon>
    </lineage>
</organism>
<dbReference type="SUPFAM" id="SSF48726">
    <property type="entry name" value="Immunoglobulin"/>
    <property type="match status" value="1"/>
</dbReference>
<dbReference type="Proteomes" id="UP000700334">
    <property type="component" value="Unassembled WGS sequence"/>
</dbReference>
<keyword evidence="6" id="KW-1015">Disulfide bond</keyword>
<dbReference type="FunFam" id="2.60.40.10:FF:000142">
    <property type="entry name" value="V-set domain-containing T-cell activation inhibitor 1"/>
    <property type="match status" value="1"/>
</dbReference>
<keyword evidence="3" id="KW-0732">Signal</keyword>
<reference evidence="11" key="1">
    <citation type="journal article" date="2021" name="Evol. Appl.">
        <title>The genome of the Pyrenean desman and the effects of bottlenecks and inbreeding on the genomic landscape of an endangered species.</title>
        <authorList>
            <person name="Escoda L."/>
            <person name="Castresana J."/>
        </authorList>
    </citation>
    <scope>NUCLEOTIDE SEQUENCE</scope>
    <source>
        <strain evidence="11">IBE-C5619</strain>
    </source>
</reference>
<gene>
    <name evidence="11" type="ORF">J0S82_006639</name>
</gene>
<dbReference type="GO" id="GO:1903037">
    <property type="term" value="P:regulation of leukocyte cell-cell adhesion"/>
    <property type="evidence" value="ECO:0007669"/>
    <property type="project" value="UniProtKB-ARBA"/>
</dbReference>
<feature type="non-terminal residue" evidence="11">
    <location>
        <position position="1"/>
    </location>
</feature>
<evidence type="ECO:0000256" key="4">
    <source>
        <dbReference type="ARBA" id="ARBA00022989"/>
    </source>
</evidence>
<keyword evidence="8" id="KW-0393">Immunoglobulin domain</keyword>
<dbReference type="GO" id="GO:0005102">
    <property type="term" value="F:signaling receptor binding"/>
    <property type="evidence" value="ECO:0007669"/>
    <property type="project" value="TreeGrafter"/>
</dbReference>
<evidence type="ECO:0000256" key="7">
    <source>
        <dbReference type="ARBA" id="ARBA00023180"/>
    </source>
</evidence>
<name>A0A8J5ZQQ4_GALPY</name>
<dbReference type="Pfam" id="PF22705">
    <property type="entry name" value="C2-set_3"/>
    <property type="match status" value="1"/>
</dbReference>
<comment type="caution">
    <text evidence="11">The sequence shown here is derived from an EMBL/GenBank/DDBJ whole genome shotgun (WGS) entry which is preliminary data.</text>
</comment>
<dbReference type="OrthoDB" id="9986391at2759"/>
<evidence type="ECO:0000313" key="11">
    <source>
        <dbReference type="EMBL" id="KAG8505427.1"/>
    </source>
</evidence>
<dbReference type="InterPro" id="IPR013783">
    <property type="entry name" value="Ig-like_fold"/>
</dbReference>
<keyword evidence="5" id="KW-0472">Membrane</keyword>
<evidence type="ECO:0000256" key="6">
    <source>
        <dbReference type="ARBA" id="ARBA00023157"/>
    </source>
</evidence>
<keyword evidence="2" id="KW-0812">Transmembrane</keyword>
<dbReference type="GO" id="GO:0001817">
    <property type="term" value="P:regulation of cytokine production"/>
    <property type="evidence" value="ECO:0007669"/>
    <property type="project" value="TreeGrafter"/>
</dbReference>
<keyword evidence="7" id="KW-0325">Glycoprotein</keyword>
<dbReference type="PANTHER" id="PTHR24100">
    <property type="entry name" value="BUTYROPHILIN"/>
    <property type="match status" value="1"/>
</dbReference>
<dbReference type="GO" id="GO:0042110">
    <property type="term" value="P:T cell activation"/>
    <property type="evidence" value="ECO:0007669"/>
    <property type="project" value="UniProtKB-ARBA"/>
</dbReference>
<dbReference type="AlphaFoldDB" id="A0A8J5ZQQ4"/>
<evidence type="ECO:0000256" key="9">
    <source>
        <dbReference type="ARBA" id="ARBA00038221"/>
    </source>
</evidence>
<dbReference type="Gene3D" id="2.60.40.10">
    <property type="entry name" value="Immunoglobulins"/>
    <property type="match status" value="2"/>
</dbReference>
<evidence type="ECO:0000313" key="12">
    <source>
        <dbReference type="Proteomes" id="UP000700334"/>
    </source>
</evidence>
<comment type="subcellular location">
    <subcellularLocation>
        <location evidence="1">Membrane</location>
    </subcellularLocation>
</comment>
<dbReference type="GO" id="GO:0009897">
    <property type="term" value="C:external side of plasma membrane"/>
    <property type="evidence" value="ECO:0007669"/>
    <property type="project" value="TreeGrafter"/>
</dbReference>
<evidence type="ECO:0000256" key="5">
    <source>
        <dbReference type="ARBA" id="ARBA00023136"/>
    </source>
</evidence>
<evidence type="ECO:0000259" key="10">
    <source>
        <dbReference type="PROSITE" id="PS50835"/>
    </source>
</evidence>
<dbReference type="InterPro" id="IPR036179">
    <property type="entry name" value="Ig-like_dom_sf"/>
</dbReference>
<dbReference type="FunFam" id="2.60.40.10:FF:000088">
    <property type="entry name" value="Butyrophilin subfamily 1 member A1"/>
    <property type="match status" value="1"/>
</dbReference>
<keyword evidence="4" id="KW-1133">Transmembrane helix</keyword>
<feature type="domain" description="Ig-like" evidence="10">
    <location>
        <begin position="1"/>
        <end position="79"/>
    </location>
</feature>
<dbReference type="InterPro" id="IPR007110">
    <property type="entry name" value="Ig-like_dom"/>
</dbReference>
<dbReference type="GO" id="GO:0050852">
    <property type="term" value="P:T cell receptor signaling pathway"/>
    <property type="evidence" value="ECO:0007669"/>
    <property type="project" value="TreeGrafter"/>
</dbReference>
<accession>A0A8J5ZQQ4</accession>
<feature type="non-terminal residue" evidence="11">
    <location>
        <position position="155"/>
    </location>
</feature>